<dbReference type="GO" id="GO:0003756">
    <property type="term" value="F:protein disulfide isomerase activity"/>
    <property type="evidence" value="ECO:0007669"/>
    <property type="project" value="TreeGrafter"/>
</dbReference>
<reference evidence="4" key="1">
    <citation type="submission" date="2019-09" db="EMBL/GenBank/DDBJ databases">
        <authorList>
            <person name="Needham M D."/>
        </authorList>
    </citation>
    <scope>NUCLEOTIDE SEQUENCE</scope>
</reference>
<evidence type="ECO:0000256" key="1">
    <source>
        <dbReference type="ARBA" id="ARBA00006347"/>
    </source>
</evidence>
<comment type="similarity">
    <text evidence="1">Belongs to the protein disulfide isomerase family.</text>
</comment>
<accession>A0A5E8CI78</accession>
<proteinExistence type="inferred from homology"/>
<protein>
    <submittedName>
        <fullName evidence="4">Thioredoxin</fullName>
    </submittedName>
</protein>
<dbReference type="GO" id="GO:0005783">
    <property type="term" value="C:endoplasmic reticulum"/>
    <property type="evidence" value="ECO:0007669"/>
    <property type="project" value="TreeGrafter"/>
</dbReference>
<dbReference type="InterPro" id="IPR036249">
    <property type="entry name" value="Thioredoxin-like_sf"/>
</dbReference>
<evidence type="ECO:0000259" key="3">
    <source>
        <dbReference type="PROSITE" id="PS51352"/>
    </source>
</evidence>
<organism evidence="4">
    <name type="scientific">seawater metagenome</name>
    <dbReference type="NCBI Taxonomy" id="1561972"/>
    <lineage>
        <taxon>unclassified sequences</taxon>
        <taxon>metagenomes</taxon>
        <taxon>ecological metagenomes</taxon>
    </lineage>
</organism>
<dbReference type="InterPro" id="IPR013766">
    <property type="entry name" value="Thioredoxin_domain"/>
</dbReference>
<gene>
    <name evidence="4" type="ORF">CPAV1605_626</name>
</gene>
<dbReference type="CDD" id="cd02961">
    <property type="entry name" value="PDI_a_family"/>
    <property type="match status" value="1"/>
</dbReference>
<dbReference type="GO" id="GO:0006457">
    <property type="term" value="P:protein folding"/>
    <property type="evidence" value="ECO:0007669"/>
    <property type="project" value="TreeGrafter"/>
</dbReference>
<dbReference type="PANTHER" id="PTHR45672:SF3">
    <property type="entry name" value="THIOREDOXIN DOMAIN-CONTAINING PROTEIN 5"/>
    <property type="match status" value="1"/>
</dbReference>
<dbReference type="PROSITE" id="PS51352">
    <property type="entry name" value="THIOREDOXIN_2"/>
    <property type="match status" value="1"/>
</dbReference>
<dbReference type="SUPFAM" id="SSF52833">
    <property type="entry name" value="Thioredoxin-like"/>
    <property type="match status" value="1"/>
</dbReference>
<dbReference type="PANTHER" id="PTHR45672">
    <property type="entry name" value="PROTEIN DISULFIDE-ISOMERASE C17H9.14C-RELATED"/>
    <property type="match status" value="1"/>
</dbReference>
<dbReference type="InterPro" id="IPR051063">
    <property type="entry name" value="PDI"/>
</dbReference>
<evidence type="ECO:0000256" key="2">
    <source>
        <dbReference type="ARBA" id="ARBA00022729"/>
    </source>
</evidence>
<keyword evidence="2" id="KW-0732">Signal</keyword>
<dbReference type="Gene3D" id="3.40.30.10">
    <property type="entry name" value="Glutaredoxin"/>
    <property type="match status" value="1"/>
</dbReference>
<dbReference type="EMBL" id="CABVLZ010000002">
    <property type="protein sequence ID" value="VVU94901.1"/>
    <property type="molecule type" value="Genomic_DNA"/>
</dbReference>
<feature type="domain" description="Thioredoxin" evidence="3">
    <location>
        <begin position="11"/>
        <end position="148"/>
    </location>
</feature>
<name>A0A5E8CI78_9ZZZZ</name>
<dbReference type="AlphaFoldDB" id="A0A5E8CI78"/>
<dbReference type="Pfam" id="PF00085">
    <property type="entry name" value="Thioredoxin"/>
    <property type="match status" value="1"/>
</dbReference>
<sequence length="148" mass="17015">MRLTEQNKKYIFIGLAILLLVLFLFNQKPVVPEKQCCGSTTTTNNLKTMYAPESTGKTKAPAIMNFNTDWCGYSRQFQPVWNKFSSNMANKKIQVKNIKCDKKENEGICKKFNVQGYPTVMMVSNNNTFEFNGNRTVEDLEKFANQNM</sequence>
<evidence type="ECO:0000313" key="4">
    <source>
        <dbReference type="EMBL" id="VVU94901.1"/>
    </source>
</evidence>